<feature type="region of interest" description="Disordered" evidence="8">
    <location>
        <begin position="194"/>
        <end position="214"/>
    </location>
</feature>
<feature type="domain" description="Ig-like" evidence="11">
    <location>
        <begin position="18"/>
        <end position="111"/>
    </location>
</feature>
<protein>
    <recommendedName>
        <fullName evidence="11">Ig-like domain-containing protein</fullName>
    </recommendedName>
</protein>
<dbReference type="PROSITE" id="PS50835">
    <property type="entry name" value="IG_LIKE"/>
    <property type="match status" value="1"/>
</dbReference>
<reference evidence="12" key="2">
    <citation type="submission" date="2025-08" db="UniProtKB">
        <authorList>
            <consortium name="Ensembl"/>
        </authorList>
    </citation>
    <scope>IDENTIFICATION</scope>
</reference>
<evidence type="ECO:0000256" key="10">
    <source>
        <dbReference type="SAM" id="SignalP"/>
    </source>
</evidence>
<evidence type="ECO:0000256" key="6">
    <source>
        <dbReference type="ARBA" id="ARBA00023157"/>
    </source>
</evidence>
<dbReference type="GO" id="GO:0009617">
    <property type="term" value="P:response to bacterium"/>
    <property type="evidence" value="ECO:0007669"/>
    <property type="project" value="TreeGrafter"/>
</dbReference>
<keyword evidence="9" id="KW-1133">Transmembrane helix</keyword>
<dbReference type="InterPro" id="IPR003599">
    <property type="entry name" value="Ig_sub"/>
</dbReference>
<comment type="subcellular location">
    <subcellularLocation>
        <location evidence="1">Cell membrane</location>
    </subcellularLocation>
</comment>
<keyword evidence="4" id="KW-0391">Immunity</keyword>
<evidence type="ECO:0000256" key="8">
    <source>
        <dbReference type="SAM" id="MobiDB-lite"/>
    </source>
</evidence>
<evidence type="ECO:0000256" key="9">
    <source>
        <dbReference type="SAM" id="Phobius"/>
    </source>
</evidence>
<feature type="chain" id="PRO_5021417268" description="Ig-like domain-containing protein" evidence="10">
    <location>
        <begin position="24"/>
        <end position="284"/>
    </location>
</feature>
<dbReference type="GO" id="GO:0002376">
    <property type="term" value="P:immune system process"/>
    <property type="evidence" value="ECO:0007669"/>
    <property type="project" value="UniProtKB-KW"/>
</dbReference>
<feature type="signal peptide" evidence="10">
    <location>
        <begin position="1"/>
        <end position="23"/>
    </location>
</feature>
<dbReference type="Gene3D" id="2.60.40.10">
    <property type="entry name" value="Immunoglobulins"/>
    <property type="match status" value="1"/>
</dbReference>
<dbReference type="GeneTree" id="ENSGT00990000203919"/>
<evidence type="ECO:0000256" key="2">
    <source>
        <dbReference type="ARBA" id="ARBA00022475"/>
    </source>
</evidence>
<evidence type="ECO:0000256" key="7">
    <source>
        <dbReference type="ARBA" id="ARBA00023180"/>
    </source>
</evidence>
<dbReference type="Ensembl" id="ENSLCAT00010020600.1">
    <property type="protein sequence ID" value="ENSLCAP00010020150.1"/>
    <property type="gene ID" value="ENSLCAG00010009524.1"/>
</dbReference>
<dbReference type="Pfam" id="PF07686">
    <property type="entry name" value="V-set"/>
    <property type="match status" value="1"/>
</dbReference>
<keyword evidence="3 10" id="KW-0732">Signal</keyword>
<keyword evidence="6" id="KW-1015">Disulfide bond</keyword>
<evidence type="ECO:0000313" key="13">
    <source>
        <dbReference type="Proteomes" id="UP000314980"/>
    </source>
</evidence>
<keyword evidence="5 9" id="KW-0472">Membrane</keyword>
<dbReference type="PANTHER" id="PTHR19433:SF111">
    <property type="entry name" value="T CELL RECEPTOR ALPHA VARIABLE 4"/>
    <property type="match status" value="1"/>
</dbReference>
<name>A0A4W6D5I4_LATCA</name>
<sequence>MRNFTLMSGLLLLSLSWISISVSEFHTVEVQPGEEVTLLCTNFTSSPTLIIWFRVVKLLKPSCISTIYTSSRPASFCDGFQNDRFEVTSNSSTVFLKIRKVDSSDSGLYFCGYHITSNPVIVGATYLEVQVFLVGVTKMSVILGGLTVFLALVIVGLIVKIKKLQKAHVGEKNPQQAENLGSDELNYATVTFRPKKSRNSGPASESELELNEAPGTAAQSGTDVLLLNHWCITVMLFKRSDPVTEIHAKCTIFLVLLILIPHLCLYFCVYTCNCLVSQSESRIL</sequence>
<dbReference type="FunCoup" id="A0A4W6D5I4">
    <property type="interactions" value="32"/>
</dbReference>
<evidence type="ECO:0000256" key="3">
    <source>
        <dbReference type="ARBA" id="ARBA00022729"/>
    </source>
</evidence>
<feature type="transmembrane region" description="Helical" evidence="9">
    <location>
        <begin position="139"/>
        <end position="159"/>
    </location>
</feature>
<dbReference type="CDD" id="cd00099">
    <property type="entry name" value="IgV"/>
    <property type="match status" value="1"/>
</dbReference>
<evidence type="ECO:0000256" key="5">
    <source>
        <dbReference type="ARBA" id="ARBA00023136"/>
    </source>
</evidence>
<proteinExistence type="predicted"/>
<dbReference type="GO" id="GO:0005886">
    <property type="term" value="C:plasma membrane"/>
    <property type="evidence" value="ECO:0007669"/>
    <property type="project" value="UniProtKB-SubCell"/>
</dbReference>
<reference evidence="13" key="1">
    <citation type="submission" date="2015-09" db="EMBL/GenBank/DDBJ databases">
        <authorList>
            <person name="Sai Rama Sridatta P."/>
        </authorList>
    </citation>
    <scope>NUCLEOTIDE SEQUENCE [LARGE SCALE GENOMIC DNA]</scope>
</reference>
<dbReference type="InterPro" id="IPR036179">
    <property type="entry name" value="Ig-like_dom_sf"/>
</dbReference>
<dbReference type="PANTHER" id="PTHR19433">
    <property type="entry name" value="T-CELL RECEPTOR ALPHA CHAIN V REGION-RELATED"/>
    <property type="match status" value="1"/>
</dbReference>
<keyword evidence="9" id="KW-0812">Transmembrane</keyword>
<accession>A0A4W6D5I4</accession>
<keyword evidence="7" id="KW-0325">Glycoprotein</keyword>
<dbReference type="SMART" id="SM00409">
    <property type="entry name" value="IG"/>
    <property type="match status" value="1"/>
</dbReference>
<feature type="transmembrane region" description="Helical" evidence="9">
    <location>
        <begin position="246"/>
        <end position="269"/>
    </location>
</feature>
<dbReference type="AlphaFoldDB" id="A0A4W6D5I4"/>
<dbReference type="InterPro" id="IPR007110">
    <property type="entry name" value="Ig-like_dom"/>
</dbReference>
<keyword evidence="13" id="KW-1185">Reference proteome</keyword>
<dbReference type="InterPro" id="IPR013783">
    <property type="entry name" value="Ig-like_fold"/>
</dbReference>
<dbReference type="InterPro" id="IPR052051">
    <property type="entry name" value="TCR_complex_component"/>
</dbReference>
<keyword evidence="2" id="KW-1003">Cell membrane</keyword>
<evidence type="ECO:0000256" key="1">
    <source>
        <dbReference type="ARBA" id="ARBA00004236"/>
    </source>
</evidence>
<dbReference type="SUPFAM" id="SSF48726">
    <property type="entry name" value="Immunoglobulin"/>
    <property type="match status" value="1"/>
</dbReference>
<reference evidence="12" key="3">
    <citation type="submission" date="2025-09" db="UniProtKB">
        <authorList>
            <consortium name="Ensembl"/>
        </authorList>
    </citation>
    <scope>IDENTIFICATION</scope>
</reference>
<dbReference type="InParanoid" id="A0A4W6D5I4"/>
<evidence type="ECO:0000313" key="12">
    <source>
        <dbReference type="Ensembl" id="ENSLCAP00010020150.1"/>
    </source>
</evidence>
<evidence type="ECO:0000256" key="4">
    <source>
        <dbReference type="ARBA" id="ARBA00022859"/>
    </source>
</evidence>
<dbReference type="InterPro" id="IPR013106">
    <property type="entry name" value="Ig_V-set"/>
</dbReference>
<organism evidence="12 13">
    <name type="scientific">Lates calcarifer</name>
    <name type="common">Barramundi</name>
    <name type="synonym">Holocentrus calcarifer</name>
    <dbReference type="NCBI Taxonomy" id="8187"/>
    <lineage>
        <taxon>Eukaryota</taxon>
        <taxon>Metazoa</taxon>
        <taxon>Chordata</taxon>
        <taxon>Craniata</taxon>
        <taxon>Vertebrata</taxon>
        <taxon>Euteleostomi</taxon>
        <taxon>Actinopterygii</taxon>
        <taxon>Neopterygii</taxon>
        <taxon>Teleostei</taxon>
        <taxon>Neoteleostei</taxon>
        <taxon>Acanthomorphata</taxon>
        <taxon>Carangaria</taxon>
        <taxon>Carangaria incertae sedis</taxon>
        <taxon>Centropomidae</taxon>
        <taxon>Lates</taxon>
    </lineage>
</organism>
<evidence type="ECO:0000259" key="11">
    <source>
        <dbReference type="PROSITE" id="PS50835"/>
    </source>
</evidence>
<dbReference type="Proteomes" id="UP000314980">
    <property type="component" value="Unassembled WGS sequence"/>
</dbReference>